<accession>A0A9X9F100</accession>
<protein>
    <submittedName>
        <fullName evidence="1">Uncharacterized protein</fullName>
    </submittedName>
</protein>
<dbReference type="EMBL" id="SZOH01005040">
    <property type="protein sequence ID" value="TKI81358.1"/>
    <property type="molecule type" value="Genomic_DNA"/>
</dbReference>
<organism evidence="1 2">
    <name type="scientific">Bacillus cereus</name>
    <dbReference type="NCBI Taxonomy" id="1396"/>
    <lineage>
        <taxon>Bacteria</taxon>
        <taxon>Bacillati</taxon>
        <taxon>Bacillota</taxon>
        <taxon>Bacilli</taxon>
        <taxon>Bacillales</taxon>
        <taxon>Bacillaceae</taxon>
        <taxon>Bacillus</taxon>
        <taxon>Bacillus cereus group</taxon>
    </lineage>
</organism>
<proteinExistence type="predicted"/>
<feature type="non-terminal residue" evidence="1">
    <location>
        <position position="1"/>
    </location>
</feature>
<name>A0A9X9F100_BACCE</name>
<evidence type="ECO:0000313" key="1">
    <source>
        <dbReference type="EMBL" id="TKI81358.1"/>
    </source>
</evidence>
<dbReference type="Proteomes" id="UP000308444">
    <property type="component" value="Unassembled WGS sequence"/>
</dbReference>
<reference evidence="1 2" key="1">
    <citation type="journal article" date="2019" name="Environ. Microbiol.">
        <title>An active ?-lactamase is a part of an orchestrated cell wall stress resistance network of Bacillus subtilis and related rhizosphere species.</title>
        <authorList>
            <person name="Bucher T."/>
            <person name="Keren-Paz A."/>
            <person name="Hausser J."/>
            <person name="Olender T."/>
            <person name="Cytryn E."/>
            <person name="Kolodkin-Gal I."/>
        </authorList>
    </citation>
    <scope>NUCLEOTIDE SEQUENCE [LARGE SCALE GENOMIC DNA]</scope>
    <source>
        <strain evidence="1 2">I32</strain>
    </source>
</reference>
<gene>
    <name evidence="1" type="ORF">FC695_42910</name>
</gene>
<dbReference type="AlphaFoldDB" id="A0A9X9F100"/>
<feature type="non-terminal residue" evidence="1">
    <location>
        <position position="74"/>
    </location>
</feature>
<sequence length="74" mass="8882">SNVRLFGTTIDYRDRDESGDSLWIPNREEVQDFAVHIENLIDIDSLHVHIDYREELFSKEEIERFFNVMIVILQ</sequence>
<evidence type="ECO:0000313" key="2">
    <source>
        <dbReference type="Proteomes" id="UP000308444"/>
    </source>
</evidence>
<comment type="caution">
    <text evidence="1">The sequence shown here is derived from an EMBL/GenBank/DDBJ whole genome shotgun (WGS) entry which is preliminary data.</text>
</comment>